<name>A0A9P6IFP2_9PEZI</name>
<reference evidence="3" key="2">
    <citation type="submission" date="2020-11" db="EMBL/GenBank/DDBJ databases">
        <title>Whole genome sequencing of Colletotrichum sp.</title>
        <authorList>
            <person name="Li H."/>
        </authorList>
    </citation>
    <scope>NUCLEOTIDE SEQUENCE</scope>
    <source>
        <strain evidence="3">CkLH20</strain>
    </source>
</reference>
<keyword evidence="4" id="KW-1185">Reference proteome</keyword>
<dbReference type="Proteomes" id="UP000781932">
    <property type="component" value="Unassembled WGS sequence"/>
</dbReference>
<comment type="caution">
    <text evidence="3">The sequence shown here is derived from an EMBL/GenBank/DDBJ whole genome shotgun (WGS) entry which is preliminary data.</text>
</comment>
<evidence type="ECO:0000256" key="1">
    <source>
        <dbReference type="SAM" id="MobiDB-lite"/>
    </source>
</evidence>
<dbReference type="Pfam" id="PF24864">
    <property type="entry name" value="DUF7730"/>
    <property type="match status" value="1"/>
</dbReference>
<evidence type="ECO:0000313" key="4">
    <source>
        <dbReference type="Proteomes" id="UP000781932"/>
    </source>
</evidence>
<reference evidence="3" key="1">
    <citation type="submission" date="2020-03" db="EMBL/GenBank/DDBJ databases">
        <authorList>
            <person name="He L."/>
        </authorList>
    </citation>
    <scope>NUCLEOTIDE SEQUENCE</scope>
    <source>
        <strain evidence="3">CkLH20</strain>
    </source>
</reference>
<feature type="domain" description="DUF7730" evidence="2">
    <location>
        <begin position="23"/>
        <end position="228"/>
    </location>
</feature>
<proteinExistence type="predicted"/>
<dbReference type="RefSeq" id="XP_038751450.1">
    <property type="nucleotide sequence ID" value="XM_038882745.1"/>
</dbReference>
<sequence length="316" mass="35837">MRPRPTADSQPSAAARCEQPSDPQEQSPFFRLPWEVRNDIYNIAFPRIVSPQLIYADVDGKLSFNEIGTATSGNQRLRRIVCNGVFEDHGTEITGRRRAARNHEDGDNSPYAKSLREMYHRSPDELLCPLPLLLACRRMYEDVAPHCDQSLAFQDFLTLELFFAKVSDGVLASGLLDRMNKVSLDIKFTHDGAFKPSSRKKILASWSAACKRLASLRSMQNFRVRLEIPLSQQSSVPGNVHVAMIKELASVAAHVPEVEVQLMLTSVVHPKSERIWSYRPGKPRNNRGFQVPGWTERIEEWGSFTKLDEEPPHLRT</sequence>
<protein>
    <recommendedName>
        <fullName evidence="2">DUF7730 domain-containing protein</fullName>
    </recommendedName>
</protein>
<evidence type="ECO:0000313" key="3">
    <source>
        <dbReference type="EMBL" id="KAF9881989.1"/>
    </source>
</evidence>
<dbReference type="OrthoDB" id="4831965at2759"/>
<feature type="region of interest" description="Disordered" evidence="1">
    <location>
        <begin position="1"/>
        <end position="28"/>
    </location>
</feature>
<organism evidence="3 4">
    <name type="scientific">Colletotrichum karsti</name>
    <dbReference type="NCBI Taxonomy" id="1095194"/>
    <lineage>
        <taxon>Eukaryota</taxon>
        <taxon>Fungi</taxon>
        <taxon>Dikarya</taxon>
        <taxon>Ascomycota</taxon>
        <taxon>Pezizomycotina</taxon>
        <taxon>Sordariomycetes</taxon>
        <taxon>Hypocreomycetidae</taxon>
        <taxon>Glomerellales</taxon>
        <taxon>Glomerellaceae</taxon>
        <taxon>Colletotrichum</taxon>
        <taxon>Colletotrichum boninense species complex</taxon>
    </lineage>
</organism>
<dbReference type="PANTHER" id="PTHR38790">
    <property type="entry name" value="2EXR DOMAIN-CONTAINING PROTEIN-RELATED"/>
    <property type="match status" value="1"/>
</dbReference>
<dbReference type="InterPro" id="IPR056632">
    <property type="entry name" value="DUF7730"/>
</dbReference>
<accession>A0A9P6IFP2</accession>
<gene>
    <name evidence="3" type="ORF">CkaCkLH20_00025</name>
</gene>
<dbReference type="GeneID" id="62155819"/>
<evidence type="ECO:0000259" key="2">
    <source>
        <dbReference type="Pfam" id="PF24864"/>
    </source>
</evidence>
<dbReference type="AlphaFoldDB" id="A0A9P6IFP2"/>
<dbReference type="EMBL" id="JAATWM020000001">
    <property type="protein sequence ID" value="KAF9881989.1"/>
    <property type="molecule type" value="Genomic_DNA"/>
</dbReference>